<evidence type="ECO:0000313" key="1">
    <source>
        <dbReference type="EMBL" id="CAD7289284.1"/>
    </source>
</evidence>
<dbReference type="EMBL" id="CAJHOE010000008">
    <property type="protein sequence ID" value="CAD7289284.1"/>
    <property type="molecule type" value="Genomic_DNA"/>
</dbReference>
<evidence type="ECO:0000313" key="2">
    <source>
        <dbReference type="Proteomes" id="UP000789359"/>
    </source>
</evidence>
<comment type="caution">
    <text evidence="1">The sequence shown here is derived from an EMBL/GenBank/DDBJ whole genome shotgun (WGS) entry which is preliminary data.</text>
</comment>
<dbReference type="Gene3D" id="2.160.20.160">
    <property type="match status" value="1"/>
</dbReference>
<dbReference type="Proteomes" id="UP000789359">
    <property type="component" value="Unassembled WGS sequence"/>
</dbReference>
<gene>
    <name evidence="1" type="ORF">LMG8286_01732</name>
</gene>
<keyword evidence="2" id="KW-1185">Reference proteome</keyword>
<sequence>MNVNDWVRAASNIDLGDGNDTLNIGNGVYNSTINMGAGNDTLNIKDAIDRTSINLGDGDDTIIIEKGGVIGSTEDEGAIDGGSGYDKLVLSNPESSINLTHLAFHANNIEEVDVSGGTNATTINVKLADVINLTDENNKLRITGDANDKVDFKDSGWEKVATTDDGYDAYTNSSNSSVTIEIKQGIDVDL</sequence>
<dbReference type="InterPro" id="IPR011049">
    <property type="entry name" value="Serralysin-like_metalloprot_C"/>
</dbReference>
<dbReference type="SUPFAM" id="SSF51120">
    <property type="entry name" value="beta-Roll"/>
    <property type="match status" value="1"/>
</dbReference>
<reference evidence="1 2" key="1">
    <citation type="submission" date="2020-11" db="EMBL/GenBank/DDBJ databases">
        <authorList>
            <person name="Peeters C."/>
        </authorList>
    </citation>
    <scope>NUCLEOTIDE SEQUENCE [LARGE SCALE GENOMIC DNA]</scope>
    <source>
        <strain evidence="1 2">LMG 8286</strain>
    </source>
</reference>
<proteinExistence type="predicted"/>
<name>A0ABN7K9V4_9BACT</name>
<accession>A0ABN7K9V4</accession>
<protein>
    <submittedName>
        <fullName evidence="1">Uncharacterized protein</fullName>
    </submittedName>
</protein>
<organism evidence="1 2">
    <name type="scientific">Campylobacter suis</name>
    <dbReference type="NCBI Taxonomy" id="2790657"/>
    <lineage>
        <taxon>Bacteria</taxon>
        <taxon>Pseudomonadati</taxon>
        <taxon>Campylobacterota</taxon>
        <taxon>Epsilonproteobacteria</taxon>
        <taxon>Campylobacterales</taxon>
        <taxon>Campylobacteraceae</taxon>
        <taxon>Campylobacter</taxon>
    </lineage>
</organism>